<dbReference type="PROSITE" id="PS50089">
    <property type="entry name" value="ZF_RING_2"/>
    <property type="match status" value="1"/>
</dbReference>
<dbReference type="STRING" id="135651.G0NS86"/>
<dbReference type="Gene3D" id="3.30.40.10">
    <property type="entry name" value="Zinc/RING finger domain, C3HC4 (zinc finger)"/>
    <property type="match status" value="1"/>
</dbReference>
<dbReference type="EMBL" id="GL379936">
    <property type="protein sequence ID" value="EGT36674.1"/>
    <property type="molecule type" value="Genomic_DNA"/>
</dbReference>
<dbReference type="HOGENOM" id="CLU_005728_0_0_1"/>
<dbReference type="InterPro" id="IPR013083">
    <property type="entry name" value="Znf_RING/FYVE/PHD"/>
</dbReference>
<dbReference type="InterPro" id="IPR056711">
    <property type="entry name" value="DUF7809"/>
</dbReference>
<evidence type="ECO:0000259" key="6">
    <source>
        <dbReference type="PROSITE" id="PS50089"/>
    </source>
</evidence>
<protein>
    <recommendedName>
        <fullName evidence="6">RING-type domain-containing protein</fullName>
    </recommendedName>
</protein>
<dbReference type="InParanoid" id="G0NS86"/>
<dbReference type="Proteomes" id="UP000008068">
    <property type="component" value="Unassembled WGS sequence"/>
</dbReference>
<feature type="compositionally biased region" description="Basic and acidic residues" evidence="5">
    <location>
        <begin position="565"/>
        <end position="589"/>
    </location>
</feature>
<dbReference type="eggNOG" id="ENOG502SG2R">
    <property type="taxonomic scope" value="Eukaryota"/>
</dbReference>
<dbReference type="GO" id="GO:0045087">
    <property type="term" value="P:innate immune response"/>
    <property type="evidence" value="ECO:0007669"/>
    <property type="project" value="TreeGrafter"/>
</dbReference>
<evidence type="ECO:0000313" key="7">
    <source>
        <dbReference type="EMBL" id="EGT36674.1"/>
    </source>
</evidence>
<gene>
    <name evidence="7" type="ORF">CAEBREN_16643</name>
</gene>
<dbReference type="Pfam" id="PF13639">
    <property type="entry name" value="zf-RING_2"/>
    <property type="match status" value="1"/>
</dbReference>
<evidence type="ECO:0000256" key="4">
    <source>
        <dbReference type="SAM" id="Coils"/>
    </source>
</evidence>
<dbReference type="GO" id="GO:0008270">
    <property type="term" value="F:zinc ion binding"/>
    <property type="evidence" value="ECO:0007669"/>
    <property type="project" value="UniProtKB-KW"/>
</dbReference>
<organism evidence="8">
    <name type="scientific">Caenorhabditis brenneri</name>
    <name type="common">Nematode worm</name>
    <dbReference type="NCBI Taxonomy" id="135651"/>
    <lineage>
        <taxon>Eukaryota</taxon>
        <taxon>Metazoa</taxon>
        <taxon>Ecdysozoa</taxon>
        <taxon>Nematoda</taxon>
        <taxon>Chromadorea</taxon>
        <taxon>Rhabditida</taxon>
        <taxon>Rhabditina</taxon>
        <taxon>Rhabditomorpha</taxon>
        <taxon>Rhabditoidea</taxon>
        <taxon>Rhabditidae</taxon>
        <taxon>Peloderinae</taxon>
        <taxon>Caenorhabditis</taxon>
    </lineage>
</organism>
<feature type="domain" description="RING-type" evidence="6">
    <location>
        <begin position="1088"/>
        <end position="1130"/>
    </location>
</feature>
<feature type="compositionally biased region" description="Basic residues" evidence="5">
    <location>
        <begin position="520"/>
        <end position="531"/>
    </location>
</feature>
<dbReference type="GO" id="GO:0045121">
    <property type="term" value="C:membrane raft"/>
    <property type="evidence" value="ECO:0007669"/>
    <property type="project" value="TreeGrafter"/>
</dbReference>
<keyword evidence="8" id="KW-1185">Reference proteome</keyword>
<feature type="coiled-coil region" evidence="4">
    <location>
        <begin position="747"/>
        <end position="851"/>
    </location>
</feature>
<evidence type="ECO:0000256" key="2">
    <source>
        <dbReference type="ARBA" id="ARBA00022833"/>
    </source>
</evidence>
<proteinExistence type="predicted"/>
<dbReference type="PANTHER" id="PTHR21447">
    <property type="entry name" value="RING-TYPE DOMAIN-CONTAINING PROTEIN-RELATED"/>
    <property type="match status" value="1"/>
</dbReference>
<sequence>MDYCFQDDITGTALKQIILKFIPRQFLKNINLSELGFDNPERLQDGGVKLLQKLIDEAPDDIRMYGSANKLAKSLQEYQLFTSSHKFFGMRMTEEYPDMRCVHLSQKNEKFISKQDLLVLIRSLYSGTFPNPTEFGRSMMMIYFKSCEEKLNGRLEFIRYDEKFINKFMLLPEIDEETIRAIRTLPPFDNLLQKWKYFLPGLTEKQYESISETLKAHFKQFPVEGAGSSYSNVQKYLTAANKTFNHLSMIQIKIDSFPNFFLPNPSNSPIVVRLFSHGGRRFALTSELNQAFASIDPSFKRWKTGELNGFIPVIYFEEIERDFAHLISQIHFIDFPTDVPIIDLPKPIITPSGSFCVYGQVASMYTLMFLCVVLKVYQKVERKKFPIILKYLKWFEKEFSEDKLQHFMTWEKFEYLLQYTSDYFKEFENVKVEYTVRDWDKEYTLDDLRSDLKHTGLVGVFPDIEYLAAAVYDEIKSFYKLDQVKSSDMFILVGLCQTTSIIKESSEVKIENLERTNSKGIKHAAPKHSRSPLRQTSAKTSKDDVKDVKLTASEDSRLELNEAFLEKSKDHSENVNEENKAQKGTEDSRPSLSEASSMKSKDHSQNANEEKKPEKGTEATDEMIGAKMQLNYLKREMKQKESEYELELSRNKRIIKELKEVDKKSKDAIQKLSDSKIQLDGKVSDLESKLDAERKKTKDCEKAAKQKEADFNRKFNVTETTYKKEISDNKKVIIDLKNVEKKSKETIQMLSDSKSRLIDKMSNLESQLKAEQQKTKKLEQAASAEQSKRQREISENERIINELSEILQQKTSEIEQLESQFEVERVLKNSLEDELANKNVAISELTNYQNQLIERNGHLESLLKRLLRRLDSRINFMCFREKQRTQELAETVAPSLQRLVGGQIDVDLEQEISEIKNVNRKLLEVNRQLTEQVEQQKMVIKSFFEHFGQVQKTYSSSSCQTTPEEFTIGYTGVKHHLWSLQKIKDSFRKGNQLEQAKEMAEKMAEQPELHAMATYELQQYEAQLHHYLQSIEVNIQKIKKTGECTHLDPIPDLPMFSDRFLKEYWKLAENKNSEPEAPPENSPEDPECLICLVEMNPEEKTTKCDHCRKVMHSECASEWLKRHRSCPHCRRELLDPNEFPPLS</sequence>
<feature type="coiled-coil region" evidence="4">
    <location>
        <begin position="908"/>
        <end position="935"/>
    </location>
</feature>
<feature type="compositionally biased region" description="Basic and acidic residues" evidence="5">
    <location>
        <begin position="540"/>
        <end position="550"/>
    </location>
</feature>
<dbReference type="InterPro" id="IPR001841">
    <property type="entry name" value="Znf_RING"/>
</dbReference>
<dbReference type="Pfam" id="PF25100">
    <property type="entry name" value="DUF7809"/>
    <property type="match status" value="1"/>
</dbReference>
<keyword evidence="1 3" id="KW-0863">Zinc-finger</keyword>
<name>G0NS86_CAEBE</name>
<accession>G0NS86</accession>
<evidence type="ECO:0000256" key="3">
    <source>
        <dbReference type="PROSITE-ProRule" id="PRU00175"/>
    </source>
</evidence>
<evidence type="ECO:0000256" key="5">
    <source>
        <dbReference type="SAM" id="MobiDB-lite"/>
    </source>
</evidence>
<feature type="compositionally biased region" description="Basic and acidic residues" evidence="5">
    <location>
        <begin position="599"/>
        <end position="618"/>
    </location>
</feature>
<dbReference type="PANTHER" id="PTHR21447:SF13">
    <property type="entry name" value="RING-TYPE DOMAIN-CONTAINING PROTEIN"/>
    <property type="match status" value="1"/>
</dbReference>
<feature type="region of interest" description="Disordered" evidence="5">
    <location>
        <begin position="565"/>
        <end position="623"/>
    </location>
</feature>
<feature type="region of interest" description="Disordered" evidence="5">
    <location>
        <begin position="517"/>
        <end position="550"/>
    </location>
</feature>
<evidence type="ECO:0000313" key="8">
    <source>
        <dbReference type="Proteomes" id="UP000008068"/>
    </source>
</evidence>
<keyword evidence="1 3" id="KW-0479">Metal-binding</keyword>
<keyword evidence="2" id="KW-0862">Zinc</keyword>
<dbReference type="SUPFAM" id="SSF57850">
    <property type="entry name" value="RING/U-box"/>
    <property type="match status" value="1"/>
</dbReference>
<dbReference type="AlphaFoldDB" id="G0NS86"/>
<evidence type="ECO:0000256" key="1">
    <source>
        <dbReference type="ARBA" id="ARBA00022771"/>
    </source>
</evidence>
<dbReference type="OrthoDB" id="8062037at2759"/>
<keyword evidence="4" id="KW-0175">Coiled coil</keyword>
<reference evidence="8" key="1">
    <citation type="submission" date="2011-07" db="EMBL/GenBank/DDBJ databases">
        <authorList>
            <consortium name="Caenorhabditis brenneri Sequencing and Analysis Consortium"/>
            <person name="Wilson R.K."/>
        </authorList>
    </citation>
    <scope>NUCLEOTIDE SEQUENCE [LARGE SCALE GENOMIC DNA]</scope>
    <source>
        <strain evidence="8">PB2801</strain>
    </source>
</reference>